<dbReference type="InterPro" id="IPR003737">
    <property type="entry name" value="GlcNAc_PI_deacetylase-related"/>
</dbReference>
<reference evidence="4 5" key="1">
    <citation type="journal article" date="2014" name="PLoS Genet.">
        <title>Analysis of the Phlebiopsis gigantea genome, transcriptome and secretome provides insight into its pioneer colonization strategies of wood.</title>
        <authorList>
            <person name="Hori C."/>
            <person name="Ishida T."/>
            <person name="Igarashi K."/>
            <person name="Samejima M."/>
            <person name="Suzuki H."/>
            <person name="Master E."/>
            <person name="Ferreira P."/>
            <person name="Ruiz-Duenas F.J."/>
            <person name="Held B."/>
            <person name="Canessa P."/>
            <person name="Larrondo L.F."/>
            <person name="Schmoll M."/>
            <person name="Druzhinina I.S."/>
            <person name="Kubicek C.P."/>
            <person name="Gaskell J.A."/>
            <person name="Kersten P."/>
            <person name="St John F."/>
            <person name="Glasner J."/>
            <person name="Sabat G."/>
            <person name="Splinter BonDurant S."/>
            <person name="Syed K."/>
            <person name="Yadav J."/>
            <person name="Mgbeahuruike A.C."/>
            <person name="Kovalchuk A."/>
            <person name="Asiegbu F.O."/>
            <person name="Lackner G."/>
            <person name="Hoffmeister D."/>
            <person name="Rencoret J."/>
            <person name="Gutierrez A."/>
            <person name="Sun H."/>
            <person name="Lindquist E."/>
            <person name="Barry K."/>
            <person name="Riley R."/>
            <person name="Grigoriev I.V."/>
            <person name="Henrissat B."/>
            <person name="Kues U."/>
            <person name="Berka R.M."/>
            <person name="Martinez A.T."/>
            <person name="Covert S.F."/>
            <person name="Blanchette R.A."/>
            <person name="Cullen D."/>
        </authorList>
    </citation>
    <scope>NUCLEOTIDE SEQUENCE [LARGE SCALE GENOMIC DNA]</scope>
    <source>
        <strain evidence="4 5">11061_1 CR5-6</strain>
    </source>
</reference>
<dbReference type="EMBL" id="KN840577">
    <property type="protein sequence ID" value="KIP04372.1"/>
    <property type="molecule type" value="Genomic_DNA"/>
</dbReference>
<dbReference type="Proteomes" id="UP000053257">
    <property type="component" value="Unassembled WGS sequence"/>
</dbReference>
<keyword evidence="5" id="KW-1185">Reference proteome</keyword>
<dbReference type="PANTHER" id="PTHR12993:SF11">
    <property type="entry name" value="N-ACETYLGLUCOSAMINYL-PHOSPHATIDYLINOSITOL DE-N-ACETYLASE"/>
    <property type="match status" value="1"/>
</dbReference>
<feature type="signal peptide" evidence="3">
    <location>
        <begin position="1"/>
        <end position="25"/>
    </location>
</feature>
<evidence type="ECO:0000256" key="2">
    <source>
        <dbReference type="ARBA" id="ARBA00012176"/>
    </source>
</evidence>
<evidence type="ECO:0000313" key="4">
    <source>
        <dbReference type="EMBL" id="KIP04372.1"/>
    </source>
</evidence>
<organism evidence="4 5">
    <name type="scientific">Phlebiopsis gigantea (strain 11061_1 CR5-6)</name>
    <name type="common">White-rot fungus</name>
    <name type="synonym">Peniophora gigantea</name>
    <dbReference type="NCBI Taxonomy" id="745531"/>
    <lineage>
        <taxon>Eukaryota</taxon>
        <taxon>Fungi</taxon>
        <taxon>Dikarya</taxon>
        <taxon>Basidiomycota</taxon>
        <taxon>Agaricomycotina</taxon>
        <taxon>Agaricomycetes</taxon>
        <taxon>Polyporales</taxon>
        <taxon>Phanerochaetaceae</taxon>
        <taxon>Phlebiopsis</taxon>
    </lineage>
</organism>
<accession>A0A0C3S3F8</accession>
<feature type="chain" id="PRO_5002178166" description="N-acetylglucosaminylphosphatidylinositol deacetylase" evidence="3">
    <location>
        <begin position="26"/>
        <end position="290"/>
    </location>
</feature>
<dbReference type="STRING" id="745531.A0A0C3S3F8"/>
<dbReference type="AlphaFoldDB" id="A0A0C3S3F8"/>
<dbReference type="GO" id="GO:0016020">
    <property type="term" value="C:membrane"/>
    <property type="evidence" value="ECO:0007669"/>
    <property type="project" value="GOC"/>
</dbReference>
<evidence type="ECO:0000256" key="1">
    <source>
        <dbReference type="ARBA" id="ARBA00006066"/>
    </source>
</evidence>
<evidence type="ECO:0000313" key="5">
    <source>
        <dbReference type="Proteomes" id="UP000053257"/>
    </source>
</evidence>
<dbReference type="UniPathway" id="UPA00196"/>
<keyword evidence="3" id="KW-0732">Signal</keyword>
<dbReference type="EC" id="3.5.1.89" evidence="2"/>
<protein>
    <recommendedName>
        <fullName evidence="2">N-acetylglucosaminylphosphatidylinositol deacetylase</fullName>
        <ecNumber evidence="2">3.5.1.89</ecNumber>
    </recommendedName>
</protein>
<dbReference type="InterPro" id="IPR024078">
    <property type="entry name" value="LmbE-like_dom_sf"/>
</dbReference>
<gene>
    <name evidence="4" type="ORF">PHLGIDRAFT_31396</name>
</gene>
<dbReference type="HOGENOM" id="CLU_034979_0_2_1"/>
<dbReference type="Pfam" id="PF02585">
    <property type="entry name" value="PIG-L"/>
    <property type="match status" value="1"/>
</dbReference>
<dbReference type="GO" id="GO:0000225">
    <property type="term" value="F:N-acetylglucosaminylphosphatidylinositol deacetylase activity"/>
    <property type="evidence" value="ECO:0007669"/>
    <property type="project" value="UniProtKB-EC"/>
</dbReference>
<dbReference type="PANTHER" id="PTHR12993">
    <property type="entry name" value="N-ACETYLGLUCOSAMINYL-PHOSPHATIDYLINOSITOL DE-N-ACETYLASE-RELATED"/>
    <property type="match status" value="1"/>
</dbReference>
<name>A0A0C3S3F8_PHLG1</name>
<proteinExistence type="inferred from homology"/>
<evidence type="ECO:0000256" key="3">
    <source>
        <dbReference type="SAM" id="SignalP"/>
    </source>
</evidence>
<dbReference type="GO" id="GO:0006506">
    <property type="term" value="P:GPI anchor biosynthetic process"/>
    <property type="evidence" value="ECO:0007669"/>
    <property type="project" value="UniProtKB-UniPathway"/>
</dbReference>
<dbReference type="SUPFAM" id="SSF102588">
    <property type="entry name" value="LmbE-like"/>
    <property type="match status" value="1"/>
</dbReference>
<dbReference type="Gene3D" id="3.40.50.10320">
    <property type="entry name" value="LmbE-like"/>
    <property type="match status" value="1"/>
</dbReference>
<sequence>MLAQLSLLFLFVSFVFRAALNPTDANVDALLGGVEKPRVLLLTAHPDDECMFFTPTLSSLLVSPSISKDTEKSNARRNAEVYSLCLSVGDAEGLGAIRRDELARSLDVLGVAESKRWVVDHPDLPDNITLSWDEQLVAETIRPYVLENKITTILTFDRKGVSSHPNHASLLRGAANSVASLPQTIARPRLFSLITVPVLHKYIGPFSAVLAKFDLVSGALLKRFGVQPPSNLPVFVSGVDEYKTALRAMKQHESQLVWFRWLYVSFSRYMWVNEWVEVSPSSAGRPPRTA</sequence>
<dbReference type="GO" id="GO:0005783">
    <property type="term" value="C:endoplasmic reticulum"/>
    <property type="evidence" value="ECO:0007669"/>
    <property type="project" value="TreeGrafter"/>
</dbReference>
<dbReference type="OrthoDB" id="440160at2759"/>
<comment type="similarity">
    <text evidence="1">Belongs to the PIGL family.</text>
</comment>